<gene>
    <name evidence="2" type="ORF">DPMN_099998</name>
</gene>
<feature type="compositionally biased region" description="Basic and acidic residues" evidence="1">
    <location>
        <begin position="170"/>
        <end position="182"/>
    </location>
</feature>
<protein>
    <submittedName>
        <fullName evidence="2">Uncharacterized protein</fullName>
    </submittedName>
</protein>
<keyword evidence="3" id="KW-1185">Reference proteome</keyword>
<dbReference type="EMBL" id="JAIWYP010000003">
    <property type="protein sequence ID" value="KAH3857391.1"/>
    <property type="molecule type" value="Genomic_DNA"/>
</dbReference>
<evidence type="ECO:0000313" key="2">
    <source>
        <dbReference type="EMBL" id="KAH3857391.1"/>
    </source>
</evidence>
<feature type="compositionally biased region" description="Basic and acidic residues" evidence="1">
    <location>
        <begin position="148"/>
        <end position="158"/>
    </location>
</feature>
<dbReference type="AlphaFoldDB" id="A0A9D4LG06"/>
<proteinExistence type="predicted"/>
<name>A0A9D4LG06_DREPO</name>
<comment type="caution">
    <text evidence="2">The sequence shown here is derived from an EMBL/GenBank/DDBJ whole genome shotgun (WGS) entry which is preliminary data.</text>
</comment>
<sequence length="215" mass="23901">MRESGGRVINRYDVCRLACKVYSYTLTPSNVQAAFKKSGVYPLNPDVVSDLDIAPSLSFPAANESDNSKNKQPETKVVNTNADAANTFLKNRGGNILENVKVAKARNTLSKVVGGKAITNEDVITKIQNHIHSQSTSMKRKFIPPFKDHQTHQKETSTIKKTKGKQPQAQHDKVKTITHDTTIDSDDDIESEDEKCCVCGKFYPDKSDYDLIKIV</sequence>
<evidence type="ECO:0000313" key="3">
    <source>
        <dbReference type="Proteomes" id="UP000828390"/>
    </source>
</evidence>
<reference evidence="2" key="2">
    <citation type="submission" date="2020-11" db="EMBL/GenBank/DDBJ databases">
        <authorList>
            <person name="McCartney M.A."/>
            <person name="Auch B."/>
            <person name="Kono T."/>
            <person name="Mallez S."/>
            <person name="Becker A."/>
            <person name="Gohl D.M."/>
            <person name="Silverstein K.A.T."/>
            <person name="Koren S."/>
            <person name="Bechman K.B."/>
            <person name="Herman A."/>
            <person name="Abrahante J.E."/>
            <person name="Garbe J."/>
        </authorList>
    </citation>
    <scope>NUCLEOTIDE SEQUENCE</scope>
    <source>
        <strain evidence="2">Duluth1</strain>
        <tissue evidence="2">Whole animal</tissue>
    </source>
</reference>
<organism evidence="2 3">
    <name type="scientific">Dreissena polymorpha</name>
    <name type="common">Zebra mussel</name>
    <name type="synonym">Mytilus polymorpha</name>
    <dbReference type="NCBI Taxonomy" id="45954"/>
    <lineage>
        <taxon>Eukaryota</taxon>
        <taxon>Metazoa</taxon>
        <taxon>Spiralia</taxon>
        <taxon>Lophotrochozoa</taxon>
        <taxon>Mollusca</taxon>
        <taxon>Bivalvia</taxon>
        <taxon>Autobranchia</taxon>
        <taxon>Heteroconchia</taxon>
        <taxon>Euheterodonta</taxon>
        <taxon>Imparidentia</taxon>
        <taxon>Neoheterodontei</taxon>
        <taxon>Myida</taxon>
        <taxon>Dreissenoidea</taxon>
        <taxon>Dreissenidae</taxon>
        <taxon>Dreissena</taxon>
    </lineage>
</organism>
<evidence type="ECO:0000256" key="1">
    <source>
        <dbReference type="SAM" id="MobiDB-lite"/>
    </source>
</evidence>
<dbReference type="Proteomes" id="UP000828390">
    <property type="component" value="Unassembled WGS sequence"/>
</dbReference>
<accession>A0A9D4LG06</accession>
<reference evidence="2" key="1">
    <citation type="journal article" date="2019" name="bioRxiv">
        <title>The Genome of the Zebra Mussel, Dreissena polymorpha: A Resource for Invasive Species Research.</title>
        <authorList>
            <person name="McCartney M.A."/>
            <person name="Auch B."/>
            <person name="Kono T."/>
            <person name="Mallez S."/>
            <person name="Zhang Y."/>
            <person name="Obille A."/>
            <person name="Becker A."/>
            <person name="Abrahante J.E."/>
            <person name="Garbe J."/>
            <person name="Badalamenti J.P."/>
            <person name="Herman A."/>
            <person name="Mangelson H."/>
            <person name="Liachko I."/>
            <person name="Sullivan S."/>
            <person name="Sone E.D."/>
            <person name="Koren S."/>
            <person name="Silverstein K.A.T."/>
            <person name="Beckman K.B."/>
            <person name="Gohl D.M."/>
        </authorList>
    </citation>
    <scope>NUCLEOTIDE SEQUENCE</scope>
    <source>
        <strain evidence="2">Duluth1</strain>
        <tissue evidence="2">Whole animal</tissue>
    </source>
</reference>
<feature type="region of interest" description="Disordered" evidence="1">
    <location>
        <begin position="148"/>
        <end position="187"/>
    </location>
</feature>